<dbReference type="OrthoDB" id="5420724at2759"/>
<dbReference type="PANTHER" id="PTHR42069:SF1">
    <property type="entry name" value="MARVEL DOMAIN-CONTAINING PROTEIN"/>
    <property type="match status" value="1"/>
</dbReference>
<keyword evidence="4" id="KW-1185">Reference proteome</keyword>
<dbReference type="Proteomes" id="UP000053831">
    <property type="component" value="Unassembled WGS sequence"/>
</dbReference>
<feature type="transmembrane region" description="Helical" evidence="2">
    <location>
        <begin position="61"/>
        <end position="87"/>
    </location>
</feature>
<evidence type="ECO:0008006" key="5">
    <source>
        <dbReference type="Google" id="ProtNLM"/>
    </source>
</evidence>
<evidence type="ECO:0000313" key="3">
    <source>
        <dbReference type="EMBL" id="KOS18822.1"/>
    </source>
</evidence>
<sequence>MAPKTPLKSAMKVPGTPGRALANPLSPTFREEQMLDKFEESTEKQQEKDLKVKLRVRLAKFALRGVHFSCSLIILAMLSSSFAIFNATKSLPAQSNMPAWAVGTNPWAQELVLAMACLSLFMSILVMAAYCRGGHRRAEKVGTYYSLFAIGWFIVSLILWVLAAAIFSNAKNAGNAKDMWGWSCVQNQRHLVFADKVKYSLVCRLQNWTLICIIIEVVVEVISIMLYSIIFYRYYSKRRLTKSMDMRDRARTDLYLAQLRVQSAPNTPGFPKSPTWVPNTPGLPPKSPALSQYAMSPRHAPAGFGNLSQIQGANNTHFTPSLQTVSEPESQFAPRAQPTFKLQAPPMKAPSATPKNMSPLTPVGGSSPLSLPTPAPLQPPAQQEAQPPAPHAPAASAEPVYESVPIPGAYADAVVKNPAPVNNPFADAN</sequence>
<feature type="transmembrane region" description="Helical" evidence="2">
    <location>
        <begin position="143"/>
        <end position="167"/>
    </location>
</feature>
<feature type="region of interest" description="Disordered" evidence="1">
    <location>
        <begin position="304"/>
        <end position="400"/>
    </location>
</feature>
<reference evidence="3 4" key="1">
    <citation type="submission" date="2015-07" db="EMBL/GenBank/DDBJ databases">
        <title>The genome of the fungus Escovopsis weberi, a specialized disease agent of ant agriculture.</title>
        <authorList>
            <person name="de Man T.J."/>
            <person name="Stajich J.E."/>
            <person name="Kubicek C.P."/>
            <person name="Chenthamara K."/>
            <person name="Atanasova L."/>
            <person name="Druzhinina I.S."/>
            <person name="Birnbaum S."/>
            <person name="Barribeau S.M."/>
            <person name="Teiling C."/>
            <person name="Suen G."/>
            <person name="Currie C."/>
            <person name="Gerardo N.M."/>
        </authorList>
    </citation>
    <scope>NUCLEOTIDE SEQUENCE [LARGE SCALE GENOMIC DNA]</scope>
</reference>
<gene>
    <name evidence="3" type="ORF">ESCO_000790</name>
</gene>
<keyword evidence="2" id="KW-0472">Membrane</keyword>
<proteinExistence type="predicted"/>
<comment type="caution">
    <text evidence="3">The sequence shown here is derived from an EMBL/GenBank/DDBJ whole genome shotgun (WGS) entry which is preliminary data.</text>
</comment>
<evidence type="ECO:0000256" key="1">
    <source>
        <dbReference type="SAM" id="MobiDB-lite"/>
    </source>
</evidence>
<keyword evidence="2" id="KW-0812">Transmembrane</keyword>
<dbReference type="EMBL" id="LGSR01000020">
    <property type="protein sequence ID" value="KOS18822.1"/>
    <property type="molecule type" value="Genomic_DNA"/>
</dbReference>
<dbReference type="AlphaFoldDB" id="A0A0N0RTC4"/>
<feature type="compositionally biased region" description="Low complexity" evidence="1">
    <location>
        <begin position="359"/>
        <end position="370"/>
    </location>
</feature>
<evidence type="ECO:0000313" key="4">
    <source>
        <dbReference type="Proteomes" id="UP000053831"/>
    </source>
</evidence>
<feature type="transmembrane region" description="Helical" evidence="2">
    <location>
        <begin position="208"/>
        <end position="235"/>
    </location>
</feature>
<dbReference type="PANTHER" id="PTHR42069">
    <property type="entry name" value="HYPHAL ANASTAMOSIS-8 PROTEIN"/>
    <property type="match status" value="1"/>
</dbReference>
<dbReference type="STRING" id="150374.A0A0N0RTC4"/>
<feature type="region of interest" description="Disordered" evidence="1">
    <location>
        <begin position="1"/>
        <end position="24"/>
    </location>
</feature>
<accession>A0A0N0RTC4</accession>
<name>A0A0N0RTC4_ESCWE</name>
<protein>
    <recommendedName>
        <fullName evidence="5">MARVEL domain-containing protein</fullName>
    </recommendedName>
</protein>
<feature type="compositionally biased region" description="Polar residues" evidence="1">
    <location>
        <begin position="306"/>
        <end position="329"/>
    </location>
</feature>
<organism evidence="3 4">
    <name type="scientific">Escovopsis weberi</name>
    <dbReference type="NCBI Taxonomy" id="150374"/>
    <lineage>
        <taxon>Eukaryota</taxon>
        <taxon>Fungi</taxon>
        <taxon>Dikarya</taxon>
        <taxon>Ascomycota</taxon>
        <taxon>Pezizomycotina</taxon>
        <taxon>Sordariomycetes</taxon>
        <taxon>Hypocreomycetidae</taxon>
        <taxon>Hypocreales</taxon>
        <taxon>Hypocreaceae</taxon>
        <taxon>Escovopsis</taxon>
    </lineage>
</organism>
<evidence type="ECO:0000256" key="2">
    <source>
        <dbReference type="SAM" id="Phobius"/>
    </source>
</evidence>
<feature type="compositionally biased region" description="Low complexity" evidence="1">
    <location>
        <begin position="380"/>
        <end position="400"/>
    </location>
</feature>
<feature type="transmembrane region" description="Helical" evidence="2">
    <location>
        <begin position="107"/>
        <end position="131"/>
    </location>
</feature>
<keyword evidence="2" id="KW-1133">Transmembrane helix</keyword>